<comment type="caution">
    <text evidence="3">The sequence shown here is derived from an EMBL/GenBank/DDBJ whole genome shotgun (WGS) entry which is preliminary data.</text>
</comment>
<accession>A0A934I7Q9</accession>
<dbReference type="Gene3D" id="3.30.200.20">
    <property type="entry name" value="Phosphorylase Kinase, domain 1"/>
    <property type="match status" value="1"/>
</dbReference>
<dbReference type="Proteomes" id="UP000642488">
    <property type="component" value="Unassembled WGS sequence"/>
</dbReference>
<evidence type="ECO:0000313" key="3">
    <source>
        <dbReference type="EMBL" id="MBJ3761798.1"/>
    </source>
</evidence>
<gene>
    <name evidence="3" type="ORF">ILP92_03425</name>
</gene>
<reference evidence="3" key="1">
    <citation type="submission" date="2020-12" db="EMBL/GenBank/DDBJ databases">
        <title>Bacterial taxonomy.</title>
        <authorList>
            <person name="Pan X."/>
        </authorList>
    </citation>
    <scope>NUCLEOTIDE SEQUENCE</scope>
    <source>
        <strain evidence="3">KCTC 52957</strain>
    </source>
</reference>
<name>A0A934I7Q9_9RHOB</name>
<proteinExistence type="inferred from homology"/>
<evidence type="ECO:0000313" key="4">
    <source>
        <dbReference type="Proteomes" id="UP000642488"/>
    </source>
</evidence>
<dbReference type="PANTHER" id="PTHR12149">
    <property type="entry name" value="FRUCTOSAMINE 3 KINASE-RELATED PROTEIN"/>
    <property type="match status" value="1"/>
</dbReference>
<dbReference type="SUPFAM" id="SSF56112">
    <property type="entry name" value="Protein kinase-like (PK-like)"/>
    <property type="match status" value="1"/>
</dbReference>
<evidence type="ECO:0000256" key="2">
    <source>
        <dbReference type="PIRNR" id="PIRNR006221"/>
    </source>
</evidence>
<protein>
    <submittedName>
        <fullName evidence="3">Fructosamine kinase family protein</fullName>
    </submittedName>
</protein>
<keyword evidence="2 3" id="KW-0418">Kinase</keyword>
<keyword evidence="4" id="KW-1185">Reference proteome</keyword>
<dbReference type="AlphaFoldDB" id="A0A934I7Q9"/>
<dbReference type="InterPro" id="IPR011009">
    <property type="entry name" value="Kinase-like_dom_sf"/>
</dbReference>
<dbReference type="Pfam" id="PF03881">
    <property type="entry name" value="Fructosamin_kin"/>
    <property type="match status" value="1"/>
</dbReference>
<dbReference type="PIRSF" id="PIRSF006221">
    <property type="entry name" value="Ketosamine-3-kinase"/>
    <property type="match status" value="1"/>
</dbReference>
<dbReference type="PANTHER" id="PTHR12149:SF8">
    <property type="entry name" value="PROTEIN-RIBULOSAMINE 3-KINASE"/>
    <property type="match status" value="1"/>
</dbReference>
<comment type="similarity">
    <text evidence="1 2">Belongs to the fructosamine kinase family.</text>
</comment>
<dbReference type="Gene3D" id="3.90.1200.10">
    <property type="match status" value="1"/>
</dbReference>
<organism evidence="3 4">
    <name type="scientific">Palleronia pontilimi</name>
    <dbReference type="NCBI Taxonomy" id="1964209"/>
    <lineage>
        <taxon>Bacteria</taxon>
        <taxon>Pseudomonadati</taxon>
        <taxon>Pseudomonadota</taxon>
        <taxon>Alphaproteobacteria</taxon>
        <taxon>Rhodobacterales</taxon>
        <taxon>Roseobacteraceae</taxon>
        <taxon>Palleronia</taxon>
    </lineage>
</organism>
<dbReference type="InterPro" id="IPR016477">
    <property type="entry name" value="Fructo-/Ketosamine-3-kinase"/>
</dbReference>
<sequence length="247" mass="26803">MQGGDISAVYVATLDDGRDIIAKQGGPCRTEARMLQAVAAAGCRAPDVLHADADLLLMTRLAEGSGSDAAWADAGAQIARLHASHGARYGWPEDTAFGPAPCPAAVSKNWPEFWAERRLLAWPDALPADLRPRLARLAARLPDLLPHDPAPSLLHGDLWQGNVLMEDDRFSGLIDPACYHGHAEVDLAMLCVFGKPPRAFWNAYGPLEDGWDARRPIYQLWPALVHLRLFGAGYRGMVESLLTRVGA</sequence>
<dbReference type="EMBL" id="JAEKPD010000002">
    <property type="protein sequence ID" value="MBJ3761798.1"/>
    <property type="molecule type" value="Genomic_DNA"/>
</dbReference>
<keyword evidence="2" id="KW-0808">Transferase</keyword>
<dbReference type="GO" id="GO:0016301">
    <property type="term" value="F:kinase activity"/>
    <property type="evidence" value="ECO:0007669"/>
    <property type="project" value="UniProtKB-UniRule"/>
</dbReference>
<evidence type="ECO:0000256" key="1">
    <source>
        <dbReference type="ARBA" id="ARBA00009460"/>
    </source>
</evidence>